<proteinExistence type="predicted"/>
<accession>A0ABP0BM53</accession>
<dbReference type="EMBL" id="CAWUHD010000037">
    <property type="protein sequence ID" value="CAK7220689.1"/>
    <property type="molecule type" value="Genomic_DNA"/>
</dbReference>
<organism evidence="1 2">
    <name type="scientific">Sporothrix eucalyptigena</name>
    <dbReference type="NCBI Taxonomy" id="1812306"/>
    <lineage>
        <taxon>Eukaryota</taxon>
        <taxon>Fungi</taxon>
        <taxon>Dikarya</taxon>
        <taxon>Ascomycota</taxon>
        <taxon>Pezizomycotina</taxon>
        <taxon>Sordariomycetes</taxon>
        <taxon>Sordariomycetidae</taxon>
        <taxon>Ophiostomatales</taxon>
        <taxon>Ophiostomataceae</taxon>
        <taxon>Sporothrix</taxon>
    </lineage>
</organism>
<evidence type="ECO:0008006" key="3">
    <source>
        <dbReference type="Google" id="ProtNLM"/>
    </source>
</evidence>
<protein>
    <recommendedName>
        <fullName evidence="3">DRBM domain-containing protein</fullName>
    </recommendedName>
</protein>
<evidence type="ECO:0000313" key="2">
    <source>
        <dbReference type="Proteomes" id="UP001642482"/>
    </source>
</evidence>
<dbReference type="Proteomes" id="UP001642482">
    <property type="component" value="Unassembled WGS sequence"/>
</dbReference>
<evidence type="ECO:0000313" key="1">
    <source>
        <dbReference type="EMBL" id="CAK7220689.1"/>
    </source>
</evidence>
<sequence length="409" mass="44252">MGSHLHPSDYVVSYDALKTWIYDQEEYARRTGEPAPLTSEQIQAIAILVPPTPSPPPTALLTQAGGNMLEIDYVSLLMRYVQARKGAMTPPEYIDEQLPASSLGSPQWRTRCRLPREAPDQWFPDVNEPRPQDSIFQNKKASRRHAARCAVEWLIAVGHMSSDGQCIAPGTKSVTAVAFARTTVINADTTHALPVARGPLSLMDSSAGPFASPSTKETSKPLVVEQSVPLSNSSSATPENTILRVQQENQAAPSPSPRVQSMATWKGKSYTSTDTWEPVMAAAESGVRAVNNVGNSSGRSNAPGSHFQSDSRDYEGMTKVQLLDSLCKMLKLGSPSYMLTPVSEYTQGIFNGHIVFPPAGTKGDGMVPVLPEGVGAVHNVFTKRAAKERIAESVLQYLEEKMSSSVKAI</sequence>
<reference evidence="1 2" key="1">
    <citation type="submission" date="2024-01" db="EMBL/GenBank/DDBJ databases">
        <authorList>
            <person name="Allen C."/>
            <person name="Tagirdzhanova G."/>
        </authorList>
    </citation>
    <scope>NUCLEOTIDE SEQUENCE [LARGE SCALE GENOMIC DNA]</scope>
</reference>
<gene>
    <name evidence="1" type="ORF">SEUCBS140593_004315</name>
</gene>
<keyword evidence="2" id="KW-1185">Reference proteome</keyword>
<comment type="caution">
    <text evidence="1">The sequence shown here is derived from an EMBL/GenBank/DDBJ whole genome shotgun (WGS) entry which is preliminary data.</text>
</comment>
<name>A0ABP0BM53_9PEZI</name>